<reference evidence="2" key="1">
    <citation type="submission" date="2021-01" db="EMBL/GenBank/DDBJ databases">
        <authorList>
            <person name="Corre E."/>
            <person name="Pelletier E."/>
            <person name="Niang G."/>
            <person name="Scheremetjew M."/>
            <person name="Finn R."/>
            <person name="Kale V."/>
            <person name="Holt S."/>
            <person name="Cochrane G."/>
            <person name="Meng A."/>
            <person name="Brown T."/>
            <person name="Cohen L."/>
        </authorList>
    </citation>
    <scope>NUCLEOTIDE SEQUENCE</scope>
    <source>
        <strain evidence="2">CCMP3107</strain>
    </source>
</reference>
<feature type="region of interest" description="Disordered" evidence="1">
    <location>
        <begin position="131"/>
        <end position="206"/>
    </location>
</feature>
<feature type="compositionally biased region" description="Low complexity" evidence="1">
    <location>
        <begin position="506"/>
        <end position="519"/>
    </location>
</feature>
<organism evidence="2">
    <name type="scientific">Heterosigma akashiwo</name>
    <name type="common">Chromophytic alga</name>
    <name type="synonym">Heterosigma carterae</name>
    <dbReference type="NCBI Taxonomy" id="2829"/>
    <lineage>
        <taxon>Eukaryota</taxon>
        <taxon>Sar</taxon>
        <taxon>Stramenopiles</taxon>
        <taxon>Ochrophyta</taxon>
        <taxon>Raphidophyceae</taxon>
        <taxon>Chattonellales</taxon>
        <taxon>Chattonellaceae</taxon>
        <taxon>Heterosigma</taxon>
    </lineage>
</organism>
<protein>
    <submittedName>
        <fullName evidence="2">Uncharacterized protein</fullName>
    </submittedName>
</protein>
<accession>A0A7S3UVN0</accession>
<dbReference type="EMBL" id="HBIU01007860">
    <property type="protein sequence ID" value="CAE0624413.1"/>
    <property type="molecule type" value="Transcribed_RNA"/>
</dbReference>
<proteinExistence type="predicted"/>
<dbReference type="AlphaFoldDB" id="A0A7S3UVN0"/>
<evidence type="ECO:0000313" key="2">
    <source>
        <dbReference type="EMBL" id="CAE0624413.1"/>
    </source>
</evidence>
<dbReference type="GO" id="GO:0004743">
    <property type="term" value="F:pyruvate kinase activity"/>
    <property type="evidence" value="ECO:0007669"/>
    <property type="project" value="InterPro"/>
</dbReference>
<name>A0A7S3UVN0_HETAK</name>
<feature type="compositionally biased region" description="Polar residues" evidence="1">
    <location>
        <begin position="131"/>
        <end position="142"/>
    </location>
</feature>
<sequence>MEVTFVNVLICKALFDPNEFSIDDAWKAVEEDWQRESHGEDWMDEAHLKDSVFEIADLWTDAVEVSAYVGFLRELYQCITHPVGDKHQWTEVRSVSFHGSSTGENSMTDSKLMTSHEMTTRLKTMPSFTHSLHVASQQNSPRARSDETLDGFGQDQESSLGSAGKKNPWSPIRALARMAHLAKERRKKKEQQQDGEEEHHSEWGKVSLIAQSTGKFMTNLHKHLDIHKEESEKALEKPKKPERHRITTGKLEGGRPIQLKRGHKIAFTKDPNFRGNPKIIPCSAHVWDHLVEGDEILVGYPTMKSSLRVVQKTMDMLHATIEHNFMLGEDEVLYIEGLSNHPRPQHGALLNSHHSSQAAGVHHTPGEYRKLQRDEQMAKFNAAKKEYTQFVALDGNTIDKGQIGLNPRSSAGLLYRSLANSSSASSEEQRRQAALNRALHSGSVSMEVGQPVAVLGRHVGPPSPSGKKQVGVVQLSFDFGLGGSPGSSAEGLGHAGSSDHFLSPLQSSRRSQTGQRGSGPRLSTAAGQLAPSRGPSALGSGVRRPSPPPSPPRRSTAFAHGRRRVGNLGVGASGSPVGFDLLGGGGGHQPMHSGMKGAGQYF</sequence>
<evidence type="ECO:0000256" key="1">
    <source>
        <dbReference type="SAM" id="MobiDB-lite"/>
    </source>
</evidence>
<feature type="region of interest" description="Disordered" evidence="1">
    <location>
        <begin position="488"/>
        <end position="557"/>
    </location>
</feature>
<gene>
    <name evidence="2" type="ORF">HAKA00212_LOCUS3080</name>
</gene>
<dbReference type="InterPro" id="IPR015806">
    <property type="entry name" value="Pyrv_Knase_insert_dom_sf"/>
</dbReference>
<dbReference type="Gene3D" id="2.40.33.10">
    <property type="entry name" value="PK beta-barrel domain-like"/>
    <property type="match status" value="1"/>
</dbReference>